<name>A0A5P3AE75_9RHOB</name>
<accession>A0A5P3AE75</accession>
<dbReference type="EMBL" id="CP031598">
    <property type="protein sequence ID" value="QEW26870.1"/>
    <property type="molecule type" value="Genomic_DNA"/>
</dbReference>
<gene>
    <name evidence="2" type="ORF">RIdsm_02676</name>
</gene>
<feature type="region of interest" description="Disordered" evidence="1">
    <location>
        <begin position="1"/>
        <end position="20"/>
    </location>
</feature>
<dbReference type="Pfam" id="PF07310">
    <property type="entry name" value="PAS_5"/>
    <property type="match status" value="1"/>
</dbReference>
<protein>
    <submittedName>
        <fullName evidence="2">PAS domain protein</fullName>
    </submittedName>
</protein>
<evidence type="ECO:0000313" key="3">
    <source>
        <dbReference type="Proteomes" id="UP000325785"/>
    </source>
</evidence>
<feature type="compositionally biased region" description="Acidic residues" evidence="1">
    <location>
        <begin position="1"/>
        <end position="12"/>
    </location>
</feature>
<feature type="region of interest" description="Disordered" evidence="1">
    <location>
        <begin position="182"/>
        <end position="211"/>
    </location>
</feature>
<dbReference type="AlphaFoldDB" id="A0A5P3AE75"/>
<proteinExistence type="predicted"/>
<dbReference type="RefSeq" id="WP_057815491.1">
    <property type="nucleotide sequence ID" value="NZ_CP031598.1"/>
</dbReference>
<evidence type="ECO:0000313" key="2">
    <source>
        <dbReference type="EMBL" id="QEW26870.1"/>
    </source>
</evidence>
<dbReference type="Proteomes" id="UP000325785">
    <property type="component" value="Chromosome"/>
</dbReference>
<sequence>MSDETDTSDDVIELSASRPGDGRDTRKLLAYWLGLQDGRTVPKRADIDPRRIEGLLSDTFILERIAPGLARFRVAGANLAELMGMDVRGMPVSSFINPEGREAFAGALARLFEEPATVQLDLVSASGFGQPKLTGRMLLLPLRSDLGDVSRAIGCLVADGRPGRVPRRFDVARMRVAPVDGGPVEVRRPEPAPRPVPVKRGPPHLRLVTSN</sequence>
<dbReference type="OrthoDB" id="8478628at2"/>
<reference evidence="2 3" key="1">
    <citation type="submission" date="2018-08" db="EMBL/GenBank/DDBJ databases">
        <title>Genetic Globetrotter - A new plasmid hitch-hiking vast phylogenetic and geographic distances.</title>
        <authorList>
            <person name="Vollmers J."/>
            <person name="Petersen J."/>
        </authorList>
    </citation>
    <scope>NUCLEOTIDE SEQUENCE [LARGE SCALE GENOMIC DNA]</scope>
    <source>
        <strain evidence="2 3">DSM 26383</strain>
    </source>
</reference>
<organism evidence="2 3">
    <name type="scientific">Roseovarius indicus</name>
    <dbReference type="NCBI Taxonomy" id="540747"/>
    <lineage>
        <taxon>Bacteria</taxon>
        <taxon>Pseudomonadati</taxon>
        <taxon>Pseudomonadota</taxon>
        <taxon>Alphaproteobacteria</taxon>
        <taxon>Rhodobacterales</taxon>
        <taxon>Roseobacteraceae</taxon>
        <taxon>Roseovarius</taxon>
    </lineage>
</organism>
<evidence type="ECO:0000256" key="1">
    <source>
        <dbReference type="SAM" id="MobiDB-lite"/>
    </source>
</evidence>
<dbReference type="KEGG" id="rid:RIdsm_02676"/>
<dbReference type="InterPro" id="IPR009922">
    <property type="entry name" value="DUF1457"/>
</dbReference>